<dbReference type="InterPro" id="IPR000719">
    <property type="entry name" value="Prot_kinase_dom"/>
</dbReference>
<keyword evidence="4" id="KW-0067">ATP-binding</keyword>
<evidence type="ECO:0000259" key="5">
    <source>
        <dbReference type="PROSITE" id="PS50011"/>
    </source>
</evidence>
<sequence>MREGTVFAERYEILHLAGTGGMAEVHRAMDRQTATPVALKLVSDASPVDDARFDREIEALGSLDHPGIVRYLGHGTLANGARYLVMEWLEGEELARTLSRGRLSVEDTIALARKVAEALASAHEKLIVHRDLKPENVFLVGGRPDQPKLLDFGIAKLGRHTRITGTDSIVGTPGFMAPEQVRGEAEVDARADVFALGCLLFECLAGVPAFPGDHLHAILAKVLFAEPPSLMELRPEIPYELEALVMRMLAKDPADRPRDGRAVVEELQALESGAATVRAVAPPSLRPPSLTTTERRPVAALLIGRSKHSLPPPALGRSFESRERRASELDRSLQAEAEARGVPCEILRDGSLALWTAGAGAKDLAARAARIAMELRTHGGGRPFALAVGWGSLAGPSPLGDAIDRAAHALAEHRGASDVECPIALDELTAGLLDARFEVQKDGAGFSLHGERAALLGTRTLLGNPTPCVGRDRELRTLAGLFEDCIEEPAAQAALVTAAAGLGKSRLAQEFVQTALRDAPLANAWISGGDARRAGSAFRLVSQALCMALGIAAGDGPNVRRDKLVARVSARFAEGEARRVARFLGEIVDAPFPDEDDLPLRAARADVQLMVDQIRAAFLDFLGAECDAAPVLLVLEDVQWGDLPSVRLVDAALRTLADKPFFVLATARPDVRERFPRLWEGRRLQEISLTELGKRASEKLVRGALGEGASQEVVDRIVQRAQGNAFYLEELIRAAAEGRDAELPETVVAMVQSRLASLDDEDRRLLRAASVFGDVFWAGGARALLGEGVSKNVVRERLVALEERELLSFRGESRLPGEEEVAFRHALVREGAYTMLTEEDRELGHRLAATWLESHGETDPLVLATHFERGQKPSRAVRHLLRAAEQAHRAGDDEDAVRRAERALALGPDPETEIGLLGIVSEARMWQNHLEEAATHGARLTRRAPPGSAPWVRGALAQFTYALRMKHVDESIGILDAIASIEPAPEVLGTVSLALAMATVLLLTEGRIDIVEPIQRRLDALVGPAADRDPMARAFWHLSYPRWEAWIKENPWESLSRSRAALQAFNEAGSRRGGVLARVFVGMNEGMLGANGRAAETLRPEARHDEDFAIVASLRALFRVLALSDGGRLDEARDEAMRLFAAAKMNGNEADEARGRWALGEVARRAGHAEEAARHARAAMELGGVLPLDHAAAGAVLASALLAEGRVDEALAEARASHARYEAVRGFGYRGGFLRVTLAECLDAAGARDEARAALRLARERLLRIAERIPDPAYRRSFLEDVPENARTLELARAWLGPDESIG</sequence>
<dbReference type="SMART" id="SM00220">
    <property type="entry name" value="S_TKc"/>
    <property type="match status" value="1"/>
</dbReference>
<dbReference type="Gene3D" id="1.10.510.10">
    <property type="entry name" value="Transferase(Phosphotransferase) domain 1"/>
    <property type="match status" value="1"/>
</dbReference>
<evidence type="ECO:0000313" key="6">
    <source>
        <dbReference type="EMBL" id="MDC0749435.1"/>
    </source>
</evidence>
<dbReference type="CDD" id="cd14014">
    <property type="entry name" value="STKc_PknB_like"/>
    <property type="match status" value="1"/>
</dbReference>
<organism evidence="6 7">
    <name type="scientific">Polyangium mundeleinium</name>
    <dbReference type="NCBI Taxonomy" id="2995306"/>
    <lineage>
        <taxon>Bacteria</taxon>
        <taxon>Pseudomonadati</taxon>
        <taxon>Myxococcota</taxon>
        <taxon>Polyangia</taxon>
        <taxon>Polyangiales</taxon>
        <taxon>Polyangiaceae</taxon>
        <taxon>Polyangium</taxon>
    </lineage>
</organism>
<protein>
    <submittedName>
        <fullName evidence="6">Protein kinase</fullName>
    </submittedName>
</protein>
<keyword evidence="1" id="KW-0808">Transferase</keyword>
<feature type="domain" description="Protein kinase" evidence="5">
    <location>
        <begin position="11"/>
        <end position="270"/>
    </location>
</feature>
<evidence type="ECO:0000256" key="4">
    <source>
        <dbReference type="ARBA" id="ARBA00022840"/>
    </source>
</evidence>
<evidence type="ECO:0000256" key="1">
    <source>
        <dbReference type="ARBA" id="ARBA00022679"/>
    </source>
</evidence>
<dbReference type="SUPFAM" id="SSF56112">
    <property type="entry name" value="Protein kinase-like (PK-like)"/>
    <property type="match status" value="1"/>
</dbReference>
<dbReference type="Pfam" id="PF13191">
    <property type="entry name" value="AAA_16"/>
    <property type="match status" value="1"/>
</dbReference>
<comment type="caution">
    <text evidence="6">The sequence shown here is derived from an EMBL/GenBank/DDBJ whole genome shotgun (WGS) entry which is preliminary data.</text>
</comment>
<gene>
    <name evidence="6" type="ORF">POL67_49355</name>
</gene>
<dbReference type="PROSITE" id="PS50011">
    <property type="entry name" value="PROTEIN_KINASE_DOM"/>
    <property type="match status" value="1"/>
</dbReference>
<dbReference type="Proteomes" id="UP001221411">
    <property type="component" value="Unassembled WGS sequence"/>
</dbReference>
<dbReference type="Gene3D" id="1.25.40.10">
    <property type="entry name" value="Tetratricopeptide repeat domain"/>
    <property type="match status" value="1"/>
</dbReference>
<dbReference type="SUPFAM" id="SSF52540">
    <property type="entry name" value="P-loop containing nucleoside triphosphate hydrolases"/>
    <property type="match status" value="1"/>
</dbReference>
<dbReference type="EMBL" id="JAQNDO010000001">
    <property type="protein sequence ID" value="MDC0749435.1"/>
    <property type="molecule type" value="Genomic_DNA"/>
</dbReference>
<dbReference type="RefSeq" id="WP_271929291.1">
    <property type="nucleotide sequence ID" value="NZ_JAQNDO010000001.1"/>
</dbReference>
<dbReference type="GO" id="GO:0016301">
    <property type="term" value="F:kinase activity"/>
    <property type="evidence" value="ECO:0007669"/>
    <property type="project" value="UniProtKB-KW"/>
</dbReference>
<keyword evidence="2" id="KW-0547">Nucleotide-binding</keyword>
<dbReference type="Pfam" id="PF00069">
    <property type="entry name" value="Pkinase"/>
    <property type="match status" value="1"/>
</dbReference>
<evidence type="ECO:0000313" key="7">
    <source>
        <dbReference type="Proteomes" id="UP001221411"/>
    </source>
</evidence>
<evidence type="ECO:0000256" key="2">
    <source>
        <dbReference type="ARBA" id="ARBA00022741"/>
    </source>
</evidence>
<name>A0ABT5F5R1_9BACT</name>
<dbReference type="InterPro" id="IPR008271">
    <property type="entry name" value="Ser/Thr_kinase_AS"/>
</dbReference>
<dbReference type="PANTHER" id="PTHR43289">
    <property type="entry name" value="MITOGEN-ACTIVATED PROTEIN KINASE KINASE KINASE 20-RELATED"/>
    <property type="match status" value="1"/>
</dbReference>
<keyword evidence="3 6" id="KW-0418">Kinase</keyword>
<dbReference type="PROSITE" id="PS00108">
    <property type="entry name" value="PROTEIN_KINASE_ST"/>
    <property type="match status" value="1"/>
</dbReference>
<dbReference type="InterPro" id="IPR041664">
    <property type="entry name" value="AAA_16"/>
</dbReference>
<dbReference type="SUPFAM" id="SSF48452">
    <property type="entry name" value="TPR-like"/>
    <property type="match status" value="1"/>
</dbReference>
<dbReference type="PANTHER" id="PTHR43289:SF6">
    <property type="entry name" value="SERINE_THREONINE-PROTEIN KINASE NEKL-3"/>
    <property type="match status" value="1"/>
</dbReference>
<dbReference type="Gene3D" id="3.30.200.20">
    <property type="entry name" value="Phosphorylase Kinase, domain 1"/>
    <property type="match status" value="1"/>
</dbReference>
<accession>A0ABT5F5R1</accession>
<keyword evidence="7" id="KW-1185">Reference proteome</keyword>
<dbReference type="InterPro" id="IPR027417">
    <property type="entry name" value="P-loop_NTPase"/>
</dbReference>
<dbReference type="InterPro" id="IPR011990">
    <property type="entry name" value="TPR-like_helical_dom_sf"/>
</dbReference>
<dbReference type="InterPro" id="IPR011009">
    <property type="entry name" value="Kinase-like_dom_sf"/>
</dbReference>
<evidence type="ECO:0000256" key="3">
    <source>
        <dbReference type="ARBA" id="ARBA00022777"/>
    </source>
</evidence>
<reference evidence="6 7" key="1">
    <citation type="submission" date="2022-11" db="EMBL/GenBank/DDBJ databases">
        <title>Minimal conservation of predation-associated metabolite biosynthetic gene clusters underscores biosynthetic potential of Myxococcota including descriptions for ten novel species: Archangium lansinium sp. nov., Myxococcus landrumus sp. nov., Nannocystis bai.</title>
        <authorList>
            <person name="Ahearne A."/>
            <person name="Stevens C."/>
            <person name="Dowd S."/>
        </authorList>
    </citation>
    <scope>NUCLEOTIDE SEQUENCE [LARGE SCALE GENOMIC DNA]</scope>
    <source>
        <strain evidence="6 7">RJM3</strain>
    </source>
</reference>
<proteinExistence type="predicted"/>